<dbReference type="Gene3D" id="3.10.450.620">
    <property type="entry name" value="JHP933, nucleotidyltransferase-like core domain"/>
    <property type="match status" value="1"/>
</dbReference>
<dbReference type="AlphaFoldDB" id="A0A4P5ZW98"/>
<comment type="caution">
    <text evidence="1">The sequence shown here is derived from an EMBL/GenBank/DDBJ whole genome shotgun (WGS) entry which is preliminary data.</text>
</comment>
<gene>
    <name evidence="1" type="ORF">PA905_05540</name>
</gene>
<sequence>MNQEFKHFLELSKQERQDVFEAEAENLDTRSSYVEKDFWVCLVLDILYNGFNFDHPRLLFKGGTSLSKGYSLINRFSEDVDFTVFSKDIGFDESKDPTTPEISGKERKRRSENIMEATSKYICNKLRQDLEAIASTLAPECNVITDTEDRDKSTLLFHYPSLFAEGTDAYIQPRVKLEGGGRSALDPHEQLIIKPFINQILSDRDFSIPNIITIRPERTFWDKVMILHGWYCGHRDEGRLPSDRQRISRHYYDVAMIYKTEFGLKAISDPKLRENVHQHNQLFFNKAWMKFDQAIPGSFHLVPEGKLLQTIKKDYQDMQGMMLGNAPKFETIVEELKNLEIAINED</sequence>
<dbReference type="RefSeq" id="WP_026789196.1">
    <property type="nucleotide sequence ID" value="NZ_BJCD01000030.1"/>
</dbReference>
<dbReference type="InterPro" id="IPR014942">
    <property type="entry name" value="AbiEii"/>
</dbReference>
<dbReference type="Proteomes" id="UP000299794">
    <property type="component" value="Unassembled WGS sequence"/>
</dbReference>
<evidence type="ECO:0000313" key="1">
    <source>
        <dbReference type="EMBL" id="GDZ92857.1"/>
    </source>
</evidence>
<dbReference type="Pfam" id="PF08843">
    <property type="entry name" value="AbiEii"/>
    <property type="match status" value="1"/>
</dbReference>
<dbReference type="EMBL" id="BJCD01000030">
    <property type="protein sequence ID" value="GDZ92857.1"/>
    <property type="molecule type" value="Genomic_DNA"/>
</dbReference>
<organism evidence="1 2">
    <name type="scientific">Planktothrix agardhii CCAP 1459/11A</name>
    <dbReference type="NCBI Taxonomy" id="282420"/>
    <lineage>
        <taxon>Bacteria</taxon>
        <taxon>Bacillati</taxon>
        <taxon>Cyanobacteriota</taxon>
        <taxon>Cyanophyceae</taxon>
        <taxon>Oscillatoriophycideae</taxon>
        <taxon>Oscillatoriales</taxon>
        <taxon>Microcoleaceae</taxon>
        <taxon>Planktothrix</taxon>
    </lineage>
</organism>
<name>A0A4P5ZW98_PLAAG</name>
<reference evidence="2" key="1">
    <citation type="submission" date="2019-02" db="EMBL/GenBank/DDBJ databases">
        <title>Draft genome sequence of Planktothrix agardhii NIES-905.</title>
        <authorList>
            <person name="Yamaguchi H."/>
            <person name="Suzuki S."/>
            <person name="Kawachi M."/>
        </authorList>
    </citation>
    <scope>NUCLEOTIDE SEQUENCE [LARGE SCALE GENOMIC DNA]</scope>
    <source>
        <strain evidence="2">CCAP 1459/11A</strain>
    </source>
</reference>
<evidence type="ECO:0008006" key="3">
    <source>
        <dbReference type="Google" id="ProtNLM"/>
    </source>
</evidence>
<protein>
    <recommendedName>
        <fullName evidence="3">Nucleotidyl transferase AbiEii/AbiGii toxin family protein</fullName>
    </recommendedName>
</protein>
<proteinExistence type="predicted"/>
<evidence type="ECO:0000313" key="2">
    <source>
        <dbReference type="Proteomes" id="UP000299794"/>
    </source>
</evidence>
<accession>A0A4P5ZW98</accession>